<evidence type="ECO:0000313" key="2">
    <source>
        <dbReference type="EMBL" id="PJZ28689.1"/>
    </source>
</evidence>
<sequence>MKVIELASSWILTFRSNPSRIVSDFYREAKKRIRMMRERTALPFVSRSSLSRVRKLCPNSFSVSWTSSNSSVLESAAPENFAFAIRNICAREEFFLKHNLLKTA</sequence>
<dbReference type="EMBL" id="NPDP01000034">
    <property type="protein sequence ID" value="PJZ28689.1"/>
    <property type="molecule type" value="Genomic_DNA"/>
</dbReference>
<evidence type="ECO:0000313" key="1">
    <source>
        <dbReference type="EMBL" id="AYV57197.1"/>
    </source>
</evidence>
<reference evidence="2 3" key="1">
    <citation type="submission" date="2017-07" db="EMBL/GenBank/DDBJ databases">
        <title>Leptospira spp. isolated from tropical soils.</title>
        <authorList>
            <person name="Thibeaux R."/>
            <person name="Iraola G."/>
            <person name="Ferres I."/>
            <person name="Bierque E."/>
            <person name="Girault D."/>
            <person name="Soupe-Gilbert M.-E."/>
            <person name="Picardeau M."/>
            <person name="Goarant C."/>
        </authorList>
    </citation>
    <scope>NUCLEOTIDE SEQUENCE [LARGE SCALE GENOMIC DNA]</scope>
    <source>
        <strain evidence="2 3">JW2-C-B1</strain>
    </source>
</reference>
<dbReference type="AlphaFoldDB" id="A0AAD0URP3"/>
<reference evidence="1 4" key="2">
    <citation type="submission" date="2018-11" db="EMBL/GenBank/DDBJ databases">
        <title>Complete genome sequence of Leptospira kmetyi isolate LS 001/16 from soil sample associated with a leptospirosis patient in Kelantan.</title>
        <authorList>
            <person name="Muhammad Yusoff F."/>
            <person name="Muhammad Yusoff S."/>
            <person name="Ahmad M.N."/>
            <person name="Yusof N.Y."/>
            <person name="Aziah I."/>
        </authorList>
    </citation>
    <scope>NUCLEOTIDE SEQUENCE [LARGE SCALE GENOMIC DNA]</scope>
    <source>
        <strain evidence="1 4">LS 001/16</strain>
    </source>
</reference>
<protein>
    <submittedName>
        <fullName evidence="1">Uncharacterized protein</fullName>
    </submittedName>
</protein>
<dbReference type="Proteomes" id="UP000276407">
    <property type="component" value="Chromosome 1"/>
</dbReference>
<evidence type="ECO:0000313" key="3">
    <source>
        <dbReference type="Proteomes" id="UP000231919"/>
    </source>
</evidence>
<evidence type="ECO:0000313" key="4">
    <source>
        <dbReference type="Proteomes" id="UP000276407"/>
    </source>
</evidence>
<organism evidence="1 4">
    <name type="scientific">Leptospira kmetyi</name>
    <dbReference type="NCBI Taxonomy" id="408139"/>
    <lineage>
        <taxon>Bacteria</taxon>
        <taxon>Pseudomonadati</taxon>
        <taxon>Spirochaetota</taxon>
        <taxon>Spirochaetia</taxon>
        <taxon>Leptospirales</taxon>
        <taxon>Leptospiraceae</taxon>
        <taxon>Leptospira</taxon>
    </lineage>
</organism>
<proteinExistence type="predicted"/>
<dbReference type="EMBL" id="CP033614">
    <property type="protein sequence ID" value="AYV57197.1"/>
    <property type="molecule type" value="Genomic_DNA"/>
</dbReference>
<accession>A0AAD0URP3</accession>
<name>A0AAD0URP3_9LEPT</name>
<gene>
    <name evidence="2" type="ORF">CH378_16595</name>
    <name evidence="1" type="ORF">EFP84_17900</name>
</gene>
<dbReference type="Proteomes" id="UP000231919">
    <property type="component" value="Unassembled WGS sequence"/>
</dbReference>
<dbReference type="KEGG" id="lkm:EFP84_17900"/>
<keyword evidence="3" id="KW-1185">Reference proteome</keyword>